<evidence type="ECO:0000313" key="7">
    <source>
        <dbReference type="Proteomes" id="UP000814176"/>
    </source>
</evidence>
<gene>
    <name evidence="4" type="ORF">C8Q71DRAFT_726770</name>
    <name evidence="5" type="ORF">EVJ58_g3510</name>
</gene>
<comment type="caution">
    <text evidence="5">The sequence shown here is derived from an EMBL/GenBank/DDBJ whole genome shotgun (WGS) entry which is preliminary data.</text>
</comment>
<reference evidence="5 6" key="1">
    <citation type="submission" date="2019-01" db="EMBL/GenBank/DDBJ databases">
        <title>Genome sequencing of the rare red list fungi Fomitopsis rosea.</title>
        <authorList>
            <person name="Buettner E."/>
            <person name="Kellner H."/>
        </authorList>
    </citation>
    <scope>NUCLEOTIDE SEQUENCE [LARGE SCALE GENOMIC DNA]</scope>
    <source>
        <strain evidence="5 6">DSM 105464</strain>
    </source>
</reference>
<reference evidence="4 7" key="2">
    <citation type="journal article" date="2021" name="Environ. Microbiol.">
        <title>Gene family expansions and transcriptome signatures uncover fungal adaptations to wood decay.</title>
        <authorList>
            <person name="Hage H."/>
            <person name="Miyauchi S."/>
            <person name="Viragh M."/>
            <person name="Drula E."/>
            <person name="Min B."/>
            <person name="Chaduli D."/>
            <person name="Navarro D."/>
            <person name="Favel A."/>
            <person name="Norest M."/>
            <person name="Lesage-Meessen L."/>
            <person name="Balint B."/>
            <person name="Merenyi Z."/>
            <person name="de Eugenio L."/>
            <person name="Morin E."/>
            <person name="Martinez A.T."/>
            <person name="Baldrian P."/>
            <person name="Stursova M."/>
            <person name="Martinez M.J."/>
            <person name="Novotny C."/>
            <person name="Magnuson J.K."/>
            <person name="Spatafora J.W."/>
            <person name="Maurice S."/>
            <person name="Pangilinan J."/>
            <person name="Andreopoulos W."/>
            <person name="LaButti K."/>
            <person name="Hundley H."/>
            <person name="Na H."/>
            <person name="Kuo A."/>
            <person name="Barry K."/>
            <person name="Lipzen A."/>
            <person name="Henrissat B."/>
            <person name="Riley R."/>
            <person name="Ahrendt S."/>
            <person name="Nagy L.G."/>
            <person name="Grigoriev I.V."/>
            <person name="Martin F."/>
            <person name="Rosso M.N."/>
        </authorList>
    </citation>
    <scope>NUCLEOTIDE SEQUENCE [LARGE SCALE GENOMIC DNA]</scope>
    <source>
        <strain evidence="4 7">CIRM-BRFM 1785</strain>
    </source>
</reference>
<sequence>MSSPTAASTTKKLILVIGATGGQGMAVIDKLLAPGADGSPSPYAIRALTRNPDSRRAKELAARGIELKKGSTHDLASVAAALQGAYGAFVNTDSFTIGQEAETWAGIRIFELAKQAGVKHYVWSNLEYIGGMTDYDPKYQADHYNGKGRVHEFMKSQPSVVSDTDMSWSVITSGPYMDMLHNMVFGPMKKRDDGTIVFATPIGEGSVPMIALSDFGFFARYTFDNRKLTSTADLKIGSDWVDWEYLRTTFEKVTGQKAEVVYQSSDDWCDNFVGVDRPLAADRTPGDGSTTWRQNWTRWWALYRDELIKRDWEWIRKVNPNGHNLESWMRAENYGSELWKKLGLLKQSEDGQSLRLNTDRIAQL</sequence>
<dbReference type="CDD" id="cd05251">
    <property type="entry name" value="NmrA_like_SDR_a"/>
    <property type="match status" value="1"/>
</dbReference>
<evidence type="ECO:0000313" key="5">
    <source>
        <dbReference type="EMBL" id="TFY62987.1"/>
    </source>
</evidence>
<dbReference type="AlphaFoldDB" id="A0A4Y9YMX9"/>
<evidence type="ECO:0000313" key="4">
    <source>
        <dbReference type="EMBL" id="KAH9831588.1"/>
    </source>
</evidence>
<keyword evidence="2" id="KW-0521">NADP</keyword>
<name>A0A4Y9YMX9_9APHY</name>
<evidence type="ECO:0000256" key="2">
    <source>
        <dbReference type="ARBA" id="ARBA00022857"/>
    </source>
</evidence>
<dbReference type="PANTHER" id="PTHR42748">
    <property type="entry name" value="NITROGEN METABOLITE REPRESSION PROTEIN NMRA FAMILY MEMBER"/>
    <property type="match status" value="1"/>
</dbReference>
<dbReference type="EMBL" id="JADCUA010000025">
    <property type="protein sequence ID" value="KAH9831588.1"/>
    <property type="molecule type" value="Genomic_DNA"/>
</dbReference>
<comment type="similarity">
    <text evidence="1">Belongs to the NmrA-type oxidoreductase family.</text>
</comment>
<keyword evidence="7" id="KW-1185">Reference proteome</keyword>
<organism evidence="5 6">
    <name type="scientific">Rhodofomes roseus</name>
    <dbReference type="NCBI Taxonomy" id="34475"/>
    <lineage>
        <taxon>Eukaryota</taxon>
        <taxon>Fungi</taxon>
        <taxon>Dikarya</taxon>
        <taxon>Basidiomycota</taxon>
        <taxon>Agaricomycotina</taxon>
        <taxon>Agaricomycetes</taxon>
        <taxon>Polyporales</taxon>
        <taxon>Rhodofomes</taxon>
    </lineage>
</organism>
<dbReference type="Pfam" id="PF05368">
    <property type="entry name" value="NmrA"/>
    <property type="match status" value="1"/>
</dbReference>
<evidence type="ECO:0000259" key="3">
    <source>
        <dbReference type="Pfam" id="PF05368"/>
    </source>
</evidence>
<dbReference type="Proteomes" id="UP000814176">
    <property type="component" value="Unassembled WGS sequence"/>
</dbReference>
<dbReference type="GO" id="GO:0005634">
    <property type="term" value="C:nucleus"/>
    <property type="evidence" value="ECO:0007669"/>
    <property type="project" value="TreeGrafter"/>
</dbReference>
<dbReference type="STRING" id="34475.A0A4Y9YMX9"/>
<dbReference type="InterPro" id="IPR036291">
    <property type="entry name" value="NAD(P)-bd_dom_sf"/>
</dbReference>
<dbReference type="GeneID" id="72002531"/>
<dbReference type="Gene3D" id="3.90.25.10">
    <property type="entry name" value="UDP-galactose 4-epimerase, domain 1"/>
    <property type="match status" value="1"/>
</dbReference>
<evidence type="ECO:0000313" key="6">
    <source>
        <dbReference type="Proteomes" id="UP000298390"/>
    </source>
</evidence>
<evidence type="ECO:0000256" key="1">
    <source>
        <dbReference type="ARBA" id="ARBA00006328"/>
    </source>
</evidence>
<dbReference type="SUPFAM" id="SSF51735">
    <property type="entry name" value="NAD(P)-binding Rossmann-fold domains"/>
    <property type="match status" value="1"/>
</dbReference>
<dbReference type="InterPro" id="IPR008030">
    <property type="entry name" value="NmrA-like"/>
</dbReference>
<dbReference type="EMBL" id="SEKV01000145">
    <property type="protein sequence ID" value="TFY62987.1"/>
    <property type="molecule type" value="Genomic_DNA"/>
</dbReference>
<dbReference type="PANTHER" id="PTHR42748:SF14">
    <property type="entry name" value="SNOAL-LIKE DOMAIN-CONTAINING PROTEIN"/>
    <property type="match status" value="1"/>
</dbReference>
<feature type="domain" description="NmrA-like" evidence="3">
    <location>
        <begin position="10"/>
        <end position="262"/>
    </location>
</feature>
<dbReference type="Gene3D" id="3.40.50.720">
    <property type="entry name" value="NAD(P)-binding Rossmann-like Domain"/>
    <property type="match status" value="1"/>
</dbReference>
<accession>A0A4Y9YMX9</accession>
<dbReference type="OrthoDB" id="300709at2759"/>
<dbReference type="RefSeq" id="XP_047774702.1">
    <property type="nucleotide sequence ID" value="XM_047921799.1"/>
</dbReference>
<dbReference type="InterPro" id="IPR051164">
    <property type="entry name" value="NmrA-like_oxidored"/>
</dbReference>
<dbReference type="Proteomes" id="UP000298390">
    <property type="component" value="Unassembled WGS sequence"/>
</dbReference>
<proteinExistence type="inferred from homology"/>
<protein>
    <submittedName>
        <fullName evidence="4">NAD(P)-binding protein</fullName>
    </submittedName>
</protein>